<evidence type="ECO:0000256" key="8">
    <source>
        <dbReference type="SAM" id="MobiDB-lite"/>
    </source>
</evidence>
<keyword evidence="5 7" id="KW-0325">Glycoprotein</keyword>
<sequence length="693" mass="78556">MAPGKHRTTKRSSSGSSYASTATTFVFVGIFILGIWMLTSNSYVSPNKSLARLSQHSTSTSSQIRSRKIPVDSPAFQDNPGNLPKDAIQGDEGSATNVEPSNTTLEVEKHLHVEKDEKDKEEVQLSEESAMTQNQHLEGVPMVEIPHANNDNKRKSDHREKQNDIQMNMTVGNHKWGMVNDDKNQQGKMTVGDDKWGIRKMTVGNGKWGMVNDDKNKQKNMTIGNDKWGTVNDDKNQQRKIRVGDDKWGIRKMTVGNEKWGMVNDDKNQQKKMTIGNDKWGIRKMTVGDNKWGMVNDDKNQQRKIRVGDDKWGMVNRDKHDVTEEEKERIMDKHQQKQEESKDDEEMSKALIPKNETKPPVEVAKTKTTTTSDNDSKVEVDSGTIPKESNESTKGWLTQAGKSDNEKERQEGRSDVAVNHMWELCNVTSGTDYVPCLDNEKAVMNLRSRKHFEHRERHCPEEAPMCLVPIPEGYKTPIPWPQSRDKVQSCYSHSLYVAKLIWFHNVPHRSLAYVKGHQNWVKVTGEFLTFPGGGTQFINGALHYIDVLQQAVPEIEWGKHTRVVLDVGCGVASFGGFLFDRNVLAMSLAPKDEHEAQIQFALERGIPAFSAVMGSQRLPFPSNAYDLIHCARCRVPWHREGGMLLLELNRLLRPGGYFVWSATPVYRKNGEDAQIWKGIIWKSLLRTPISTNS</sequence>
<dbReference type="OrthoDB" id="2013972at2759"/>
<accession>A0A2U1NP85</accession>
<evidence type="ECO:0000313" key="9">
    <source>
        <dbReference type="EMBL" id="PWA75314.1"/>
    </source>
</evidence>
<dbReference type="GO" id="GO:0016020">
    <property type="term" value="C:membrane"/>
    <property type="evidence" value="ECO:0007669"/>
    <property type="project" value="UniProtKB-SubCell"/>
</dbReference>
<feature type="compositionally biased region" description="Basic and acidic residues" evidence="8">
    <location>
        <begin position="296"/>
        <end position="340"/>
    </location>
</feature>
<feature type="compositionally biased region" description="Polar residues" evidence="8">
    <location>
        <begin position="94"/>
        <end position="103"/>
    </location>
</feature>
<dbReference type="EC" id="2.1.1.-" evidence="7"/>
<feature type="region of interest" description="Disordered" evidence="8">
    <location>
        <begin position="292"/>
        <end position="414"/>
    </location>
</feature>
<dbReference type="GO" id="GO:0005802">
    <property type="term" value="C:trans-Golgi network"/>
    <property type="evidence" value="ECO:0007669"/>
    <property type="project" value="TreeGrafter"/>
</dbReference>
<comment type="caution">
    <text evidence="9">The sequence shown here is derived from an EMBL/GenBank/DDBJ whole genome shotgun (WGS) entry which is preliminary data.</text>
</comment>
<gene>
    <name evidence="9" type="ORF">CTI12_AA246340</name>
</gene>
<evidence type="ECO:0000256" key="3">
    <source>
        <dbReference type="ARBA" id="ARBA00022603"/>
    </source>
</evidence>
<evidence type="ECO:0000256" key="2">
    <source>
        <dbReference type="ARBA" id="ARBA00008361"/>
    </source>
</evidence>
<dbReference type="Proteomes" id="UP000245207">
    <property type="component" value="Unassembled WGS sequence"/>
</dbReference>
<evidence type="ECO:0000313" key="10">
    <source>
        <dbReference type="Proteomes" id="UP000245207"/>
    </source>
</evidence>
<feature type="region of interest" description="Disordered" evidence="8">
    <location>
        <begin position="56"/>
        <end position="103"/>
    </location>
</feature>
<comment type="subcellular location">
    <subcellularLocation>
        <location evidence="6">Endomembrane system</location>
        <topology evidence="6">Single-pass membrane protein</topology>
    </subcellularLocation>
    <subcellularLocation>
        <location evidence="1 7">Membrane</location>
        <topology evidence="1 7">Single-pass type II membrane protein</topology>
    </subcellularLocation>
</comment>
<keyword evidence="7 9" id="KW-0808">Transferase</keyword>
<organism evidence="9 10">
    <name type="scientific">Artemisia annua</name>
    <name type="common">Sweet wormwood</name>
    <dbReference type="NCBI Taxonomy" id="35608"/>
    <lineage>
        <taxon>Eukaryota</taxon>
        <taxon>Viridiplantae</taxon>
        <taxon>Streptophyta</taxon>
        <taxon>Embryophyta</taxon>
        <taxon>Tracheophyta</taxon>
        <taxon>Spermatophyta</taxon>
        <taxon>Magnoliopsida</taxon>
        <taxon>eudicotyledons</taxon>
        <taxon>Gunneridae</taxon>
        <taxon>Pentapetalae</taxon>
        <taxon>asterids</taxon>
        <taxon>campanulids</taxon>
        <taxon>Asterales</taxon>
        <taxon>Asteraceae</taxon>
        <taxon>Asteroideae</taxon>
        <taxon>Anthemideae</taxon>
        <taxon>Artemisiinae</taxon>
        <taxon>Artemisia</taxon>
    </lineage>
</organism>
<evidence type="ECO:0000256" key="4">
    <source>
        <dbReference type="ARBA" id="ARBA00022968"/>
    </source>
</evidence>
<feature type="transmembrane region" description="Helical" evidence="7">
    <location>
        <begin position="21"/>
        <end position="39"/>
    </location>
</feature>
<proteinExistence type="inferred from homology"/>
<dbReference type="Pfam" id="PF03141">
    <property type="entry name" value="Methyltransf_29"/>
    <property type="match status" value="1"/>
</dbReference>
<dbReference type="InterPro" id="IPR004159">
    <property type="entry name" value="Put_SAM_MeTrfase"/>
</dbReference>
<dbReference type="STRING" id="35608.A0A2U1NP85"/>
<reference evidence="9 10" key="1">
    <citation type="journal article" date="2018" name="Mol. Plant">
        <title>The genome of Artemisia annua provides insight into the evolution of Asteraceae family and artemisinin biosynthesis.</title>
        <authorList>
            <person name="Shen Q."/>
            <person name="Zhang L."/>
            <person name="Liao Z."/>
            <person name="Wang S."/>
            <person name="Yan T."/>
            <person name="Shi P."/>
            <person name="Liu M."/>
            <person name="Fu X."/>
            <person name="Pan Q."/>
            <person name="Wang Y."/>
            <person name="Lv Z."/>
            <person name="Lu X."/>
            <person name="Zhang F."/>
            <person name="Jiang W."/>
            <person name="Ma Y."/>
            <person name="Chen M."/>
            <person name="Hao X."/>
            <person name="Li L."/>
            <person name="Tang Y."/>
            <person name="Lv G."/>
            <person name="Zhou Y."/>
            <person name="Sun X."/>
            <person name="Brodelius P.E."/>
            <person name="Rose J.K.C."/>
            <person name="Tang K."/>
        </authorList>
    </citation>
    <scope>NUCLEOTIDE SEQUENCE [LARGE SCALE GENOMIC DNA]</scope>
    <source>
        <strain evidence="10">cv. Huhao1</strain>
        <tissue evidence="9">Leaf</tissue>
    </source>
</reference>
<keyword evidence="10" id="KW-1185">Reference proteome</keyword>
<keyword evidence="7" id="KW-0472">Membrane</keyword>
<keyword evidence="7" id="KW-0812">Transmembrane</keyword>
<keyword evidence="3 7" id="KW-0489">Methyltransferase</keyword>
<dbReference type="GO" id="GO:0032259">
    <property type="term" value="P:methylation"/>
    <property type="evidence" value="ECO:0007669"/>
    <property type="project" value="UniProtKB-KW"/>
</dbReference>
<dbReference type="PANTHER" id="PTHR10108:SF1077">
    <property type="entry name" value="METHYLTRANSFERASE PMT27-RELATED"/>
    <property type="match status" value="1"/>
</dbReference>
<dbReference type="AlphaFoldDB" id="A0A2U1NP85"/>
<dbReference type="InterPro" id="IPR029063">
    <property type="entry name" value="SAM-dependent_MTases_sf"/>
</dbReference>
<feature type="compositionally biased region" description="Polar residues" evidence="8">
    <location>
        <begin position="392"/>
        <end position="402"/>
    </location>
</feature>
<feature type="compositionally biased region" description="Basic and acidic residues" evidence="8">
    <location>
        <begin position="403"/>
        <end position="414"/>
    </location>
</feature>
<keyword evidence="7" id="KW-1133">Transmembrane helix</keyword>
<dbReference type="GO" id="GO:0005768">
    <property type="term" value="C:endosome"/>
    <property type="evidence" value="ECO:0007669"/>
    <property type="project" value="TreeGrafter"/>
</dbReference>
<evidence type="ECO:0000256" key="1">
    <source>
        <dbReference type="ARBA" id="ARBA00004606"/>
    </source>
</evidence>
<dbReference type="SUPFAM" id="SSF53335">
    <property type="entry name" value="S-adenosyl-L-methionine-dependent methyltransferases"/>
    <property type="match status" value="1"/>
</dbReference>
<evidence type="ECO:0000256" key="5">
    <source>
        <dbReference type="ARBA" id="ARBA00023180"/>
    </source>
</evidence>
<dbReference type="Gene3D" id="3.40.50.150">
    <property type="entry name" value="Vaccinia Virus protein VP39"/>
    <property type="match status" value="1"/>
</dbReference>
<dbReference type="EMBL" id="PKPP01002430">
    <property type="protein sequence ID" value="PWA75314.1"/>
    <property type="molecule type" value="Genomic_DNA"/>
</dbReference>
<name>A0A2U1NP85_ARTAN</name>
<dbReference type="GO" id="GO:0008168">
    <property type="term" value="F:methyltransferase activity"/>
    <property type="evidence" value="ECO:0007669"/>
    <property type="project" value="UniProtKB-UniRule"/>
</dbReference>
<evidence type="ECO:0000256" key="6">
    <source>
        <dbReference type="ARBA" id="ARBA00037847"/>
    </source>
</evidence>
<evidence type="ECO:0000256" key="7">
    <source>
        <dbReference type="RuleBase" id="RU366043"/>
    </source>
</evidence>
<dbReference type="PANTHER" id="PTHR10108">
    <property type="entry name" value="SAM-DEPENDENT METHYLTRANSFERASE"/>
    <property type="match status" value="1"/>
</dbReference>
<comment type="similarity">
    <text evidence="2 7">Belongs to the methyltransferase superfamily.</text>
</comment>
<protein>
    <recommendedName>
        <fullName evidence="7">Methyltransferase</fullName>
        <ecNumber evidence="7">2.1.1.-</ecNumber>
    </recommendedName>
</protein>
<keyword evidence="4 7" id="KW-0735">Signal-anchor</keyword>